<dbReference type="PANTHER" id="PTHR14604:SF4">
    <property type="entry name" value="F-BOX DOMAIN-CONTAINING PROTEIN"/>
    <property type="match status" value="1"/>
</dbReference>
<evidence type="ECO:0000256" key="2">
    <source>
        <dbReference type="ARBA" id="ARBA00022574"/>
    </source>
</evidence>
<feature type="repeat" description="WD" evidence="4">
    <location>
        <begin position="562"/>
        <end position="601"/>
    </location>
</feature>
<feature type="region of interest" description="Disordered" evidence="5">
    <location>
        <begin position="182"/>
        <end position="206"/>
    </location>
</feature>
<gene>
    <name evidence="7" type="ORF">PCON_08699</name>
</gene>
<dbReference type="InterPro" id="IPR001680">
    <property type="entry name" value="WD40_rpt"/>
</dbReference>
<reference evidence="7 8" key="1">
    <citation type="journal article" date="2013" name="PLoS Genet.">
        <title>The genome and development-dependent transcriptomes of Pyronema confluens: a window into fungal evolution.</title>
        <authorList>
            <person name="Traeger S."/>
            <person name="Altegoer F."/>
            <person name="Freitag M."/>
            <person name="Gabaldon T."/>
            <person name="Kempken F."/>
            <person name="Kumar A."/>
            <person name="Marcet-Houben M."/>
            <person name="Poggeler S."/>
            <person name="Stajich J.E."/>
            <person name="Nowrousian M."/>
        </authorList>
    </citation>
    <scope>NUCLEOTIDE SEQUENCE [LARGE SCALE GENOMIC DNA]</scope>
    <source>
        <strain evidence="8">CBS 100304</strain>
        <tissue evidence="7">Vegetative mycelium</tissue>
    </source>
</reference>
<dbReference type="InterPro" id="IPR036047">
    <property type="entry name" value="F-box-like_dom_sf"/>
</dbReference>
<evidence type="ECO:0000259" key="6">
    <source>
        <dbReference type="PROSITE" id="PS50181"/>
    </source>
</evidence>
<dbReference type="Proteomes" id="UP000018144">
    <property type="component" value="Unassembled WGS sequence"/>
</dbReference>
<dbReference type="InterPro" id="IPR001810">
    <property type="entry name" value="F-box_dom"/>
</dbReference>
<dbReference type="EMBL" id="HF935441">
    <property type="protein sequence ID" value="CCX30500.1"/>
    <property type="molecule type" value="Genomic_DNA"/>
</dbReference>
<dbReference type="SMART" id="SM00256">
    <property type="entry name" value="FBOX"/>
    <property type="match status" value="1"/>
</dbReference>
<dbReference type="eggNOG" id="KOG0274">
    <property type="taxonomic scope" value="Eukaryota"/>
</dbReference>
<evidence type="ECO:0000313" key="8">
    <source>
        <dbReference type="Proteomes" id="UP000018144"/>
    </source>
</evidence>
<feature type="repeat" description="WD" evidence="4">
    <location>
        <begin position="522"/>
        <end position="561"/>
    </location>
</feature>
<dbReference type="SUPFAM" id="SSF81383">
    <property type="entry name" value="F-box domain"/>
    <property type="match status" value="1"/>
</dbReference>
<feature type="repeat" description="WD" evidence="4">
    <location>
        <begin position="416"/>
        <end position="446"/>
    </location>
</feature>
<dbReference type="Pfam" id="PF12937">
    <property type="entry name" value="F-box-like"/>
    <property type="match status" value="1"/>
</dbReference>
<feature type="compositionally biased region" description="Low complexity" evidence="5">
    <location>
        <begin position="15"/>
        <end position="26"/>
    </location>
</feature>
<dbReference type="PRINTS" id="PR00320">
    <property type="entry name" value="GPROTEINBRPT"/>
</dbReference>
<evidence type="ECO:0000256" key="3">
    <source>
        <dbReference type="ARBA" id="ARBA00022737"/>
    </source>
</evidence>
<keyword evidence="3" id="KW-0677">Repeat</keyword>
<dbReference type="OrthoDB" id="19711at2759"/>
<dbReference type="InterPro" id="IPR015943">
    <property type="entry name" value="WD40/YVTN_repeat-like_dom_sf"/>
</dbReference>
<dbReference type="PROSITE" id="PS50181">
    <property type="entry name" value="FBOX"/>
    <property type="match status" value="1"/>
</dbReference>
<dbReference type="AlphaFoldDB" id="U4LMD3"/>
<dbReference type="STRING" id="1076935.U4LMD3"/>
<dbReference type="PROSITE" id="PS50082">
    <property type="entry name" value="WD_REPEATS_2"/>
    <property type="match status" value="6"/>
</dbReference>
<dbReference type="PROSITE" id="PS00678">
    <property type="entry name" value="WD_REPEATS_1"/>
    <property type="match status" value="2"/>
</dbReference>
<name>U4LMD3_PYROM</name>
<accession>U4LMD3</accession>
<dbReference type="CDD" id="cd22249">
    <property type="entry name" value="UDM1_RNF168_RNF169-like"/>
    <property type="match status" value="1"/>
</dbReference>
<dbReference type="InterPro" id="IPR019775">
    <property type="entry name" value="WD40_repeat_CS"/>
</dbReference>
<dbReference type="eggNOG" id="KOG0281">
    <property type="taxonomic scope" value="Eukaryota"/>
</dbReference>
<dbReference type="Gene3D" id="2.130.10.10">
    <property type="entry name" value="YVTN repeat-like/Quinoprotein amine dehydrogenase"/>
    <property type="match status" value="2"/>
</dbReference>
<evidence type="ECO:0000256" key="4">
    <source>
        <dbReference type="PROSITE-ProRule" id="PRU00221"/>
    </source>
</evidence>
<dbReference type="InterPro" id="IPR020472">
    <property type="entry name" value="WD40_PAC1"/>
</dbReference>
<feature type="region of interest" description="Disordered" evidence="5">
    <location>
        <begin position="1"/>
        <end position="63"/>
    </location>
</feature>
<feature type="repeat" description="WD" evidence="4">
    <location>
        <begin position="371"/>
        <end position="414"/>
    </location>
</feature>
<dbReference type="PROSITE" id="PS50294">
    <property type="entry name" value="WD_REPEATS_REGION"/>
    <property type="match status" value="5"/>
</dbReference>
<evidence type="ECO:0000313" key="7">
    <source>
        <dbReference type="EMBL" id="CCX30500.1"/>
    </source>
</evidence>
<keyword evidence="8" id="KW-1185">Reference proteome</keyword>
<dbReference type="SUPFAM" id="SSF50978">
    <property type="entry name" value="WD40 repeat-like"/>
    <property type="match status" value="1"/>
</dbReference>
<protein>
    <recommendedName>
        <fullName evidence="6">F-box domain-containing protein</fullName>
    </recommendedName>
</protein>
<dbReference type="InterPro" id="IPR050995">
    <property type="entry name" value="WD-F-box_domain-protein"/>
</dbReference>
<evidence type="ECO:0000256" key="5">
    <source>
        <dbReference type="SAM" id="MobiDB-lite"/>
    </source>
</evidence>
<dbReference type="InterPro" id="IPR036322">
    <property type="entry name" value="WD40_repeat_dom_sf"/>
</dbReference>
<comment type="similarity">
    <text evidence="1">Belongs to the WD repeat MET30/SCONB/SCON-2 family.</text>
</comment>
<dbReference type="CDD" id="cd00200">
    <property type="entry name" value="WD40"/>
    <property type="match status" value="1"/>
</dbReference>
<feature type="repeat" description="WD" evidence="4">
    <location>
        <begin position="330"/>
        <end position="369"/>
    </location>
</feature>
<dbReference type="PANTHER" id="PTHR14604">
    <property type="entry name" value="WD40 REPEAT PF20"/>
    <property type="match status" value="1"/>
</dbReference>
<evidence type="ECO:0000256" key="1">
    <source>
        <dbReference type="ARBA" id="ARBA00007968"/>
    </source>
</evidence>
<dbReference type="Gene3D" id="1.20.1280.50">
    <property type="match status" value="1"/>
</dbReference>
<dbReference type="OMA" id="HSKGIAC"/>
<keyword evidence="2 4" id="KW-0853">WD repeat</keyword>
<feature type="repeat" description="WD" evidence="4">
    <location>
        <begin position="602"/>
        <end position="631"/>
    </location>
</feature>
<dbReference type="Pfam" id="PF00400">
    <property type="entry name" value="WD40"/>
    <property type="match status" value="6"/>
</dbReference>
<proteinExistence type="inferred from homology"/>
<organism evidence="7 8">
    <name type="scientific">Pyronema omphalodes (strain CBS 100304)</name>
    <name type="common">Pyronema confluens</name>
    <dbReference type="NCBI Taxonomy" id="1076935"/>
    <lineage>
        <taxon>Eukaryota</taxon>
        <taxon>Fungi</taxon>
        <taxon>Dikarya</taxon>
        <taxon>Ascomycota</taxon>
        <taxon>Pezizomycotina</taxon>
        <taxon>Pezizomycetes</taxon>
        <taxon>Pezizales</taxon>
        <taxon>Pyronemataceae</taxon>
        <taxon>Pyronema</taxon>
    </lineage>
</organism>
<feature type="domain" description="F-box" evidence="6">
    <location>
        <begin position="109"/>
        <end position="155"/>
    </location>
</feature>
<sequence>MSNCGQPSAYPPLIPSASASSSTARGSLRKTQSFNKIDEGYSGEEVQTPGFGNDPQSGTRDRMSDIKIPSWMTSMDPGMRLEFAYKLIRTLPTSHISSLVDRLEPILHLDFIQILPSELSLQILSYLPPKSLLDASLTSRTWRKFALEPRIWKDLYKGQGWAADDEEIQKFELEMQARAEKDMRQQVESKRKAEENREEERKAKEARTMSFATPMDTSQDGDTYVIDQVGLETPYQYGGQMNMDRRASAAVPTMLSDDEEMYPTPKQRPSTMSQSFVDAPLPIEPTLTTPGYGSPRLNWAFLFKNRKRLEDNWANNKCVPFQIPHPHYPHEAHTECIYAIQYSAKWLCSGSRDKTVRIWNIKTRRARGEPLQGHTGSVLCLQFDESPEEDVIISGSSDSCVIVWRFSTGEKLQVLQAAHGNSVLNLRFNKKWLVTCSKDHTIKVWNRRPLHTDSPDYPWDSKLVFGPNGAPTSHPDHPLYQPSWTIQDPALSSGLGLLNPFSQGPKQVTPKTIPAYTAITNFEGHAAAVNAVQMHGNEIASASGDRTIKLWNMKTGKCEKTFIGHQKGIACVQFDGKTIVSGSSDQTIRIFDRHTQAETTTLRGHTALVRTIQATQNRIVSGSYDETVRVWLRNPDTRIWQCNAVLRQSRIGTHPPPDPNQSHLSSQMQHTTLGQVQMHPVHQVGGTGFAGAVAASQLLPQAQQIQAHHQAQVQAQQAQLQQFAQMQQNQHPAVQQQAAGALTAATATTATGGNYRVFKLQFDARWIICCTQDTKIVGWDYAADDEGIIEASRFFLADP</sequence>
<dbReference type="SMART" id="SM00320">
    <property type="entry name" value="WD40"/>
    <property type="match status" value="7"/>
</dbReference>